<keyword evidence="3" id="KW-1185">Reference proteome</keyword>
<dbReference type="Gene3D" id="3.30.70.270">
    <property type="match status" value="1"/>
</dbReference>
<dbReference type="InterPro" id="IPR005162">
    <property type="entry name" value="Retrotrans_gag_dom"/>
</dbReference>
<dbReference type="SUPFAM" id="SSF56672">
    <property type="entry name" value="DNA/RNA polymerases"/>
    <property type="match status" value="1"/>
</dbReference>
<dbReference type="InterPro" id="IPR043128">
    <property type="entry name" value="Rev_trsase/Diguanyl_cyclase"/>
</dbReference>
<dbReference type="AlphaFoldDB" id="A0A371HZF5"/>
<accession>A0A371HZF5</accession>
<dbReference type="Gene3D" id="3.10.10.10">
    <property type="entry name" value="HIV Type 1 Reverse Transcriptase, subunit A, domain 1"/>
    <property type="match status" value="1"/>
</dbReference>
<dbReference type="EMBL" id="QJKJ01001326">
    <property type="protein sequence ID" value="RDY08185.1"/>
    <property type="molecule type" value="Genomic_DNA"/>
</dbReference>
<sequence length="463" mass="53816">MKTIMRRRFVPSHYHRDLHKKLQTLTQGSMSVEDYYKEMKIPMTRANVRKNHEVTMARFIGGLKKEIVDVVELHHYMEIKDFLEAFPNLLHLLTLDGDQIGRTVQLLQILKKISYDIKCFKYQGVKHIASQYPNKRAMIMMDIGEVESESSSDDEMSPLKDCSDVEVAEPLDGVVLDTRHALSIQPKEDGDVEPREHISRCLVQGKMCNMILDGGSCTNQTAKHPRPYKLQWLSNIGELKVDKQVLVPFAIKNYKDEVLCDVVLIEAGHILLGRLWQLNRKVTHNGYTNYLSFIYNKLKIPLTPLSPKQVCEDQIKIRKVIKCKLREEKLSIQEKERKENMSENKQKKEKHEIKCSEEKSKKMSAFAKKKEVETYRTNPEETKEIHKQVNDLLQKGFMRESLSPCSTHVILVPKKDRTWRICVDSRAINKITIKLDDMLDELFGSCVFTKIDLKSGYNQIHMK</sequence>
<dbReference type="PANTHER" id="PTHR35046:SF9">
    <property type="entry name" value="RNA-DIRECTED DNA POLYMERASE"/>
    <property type="match status" value="1"/>
</dbReference>
<protein>
    <recommendedName>
        <fullName evidence="1">Retrotransposon gag domain-containing protein</fullName>
    </recommendedName>
</protein>
<dbReference type="Proteomes" id="UP000257109">
    <property type="component" value="Unassembled WGS sequence"/>
</dbReference>
<gene>
    <name evidence="2" type="ORF">CR513_07602</name>
</gene>
<dbReference type="Pfam" id="PF03732">
    <property type="entry name" value="Retrotrans_gag"/>
    <property type="match status" value="1"/>
</dbReference>
<dbReference type="InterPro" id="IPR043502">
    <property type="entry name" value="DNA/RNA_pol_sf"/>
</dbReference>
<evidence type="ECO:0000313" key="3">
    <source>
        <dbReference type="Proteomes" id="UP000257109"/>
    </source>
</evidence>
<comment type="caution">
    <text evidence="2">The sequence shown here is derived from an EMBL/GenBank/DDBJ whole genome shotgun (WGS) entry which is preliminary data.</text>
</comment>
<name>A0A371HZF5_MUCPR</name>
<reference evidence="2" key="1">
    <citation type="submission" date="2018-05" db="EMBL/GenBank/DDBJ databases">
        <title>Draft genome of Mucuna pruriens seed.</title>
        <authorList>
            <person name="Nnadi N.E."/>
            <person name="Vos R."/>
            <person name="Hasami M.H."/>
            <person name="Devisetty U.K."/>
            <person name="Aguiy J.C."/>
        </authorList>
    </citation>
    <scope>NUCLEOTIDE SEQUENCE [LARGE SCALE GENOMIC DNA]</scope>
    <source>
        <strain evidence="2">JCA_2017</strain>
    </source>
</reference>
<dbReference type="OrthoDB" id="1719899at2759"/>
<dbReference type="STRING" id="157652.A0A371HZF5"/>
<proteinExistence type="predicted"/>
<evidence type="ECO:0000313" key="2">
    <source>
        <dbReference type="EMBL" id="RDY08185.1"/>
    </source>
</evidence>
<dbReference type="PANTHER" id="PTHR35046">
    <property type="entry name" value="ZINC KNUCKLE (CCHC-TYPE) FAMILY PROTEIN"/>
    <property type="match status" value="1"/>
</dbReference>
<organism evidence="2 3">
    <name type="scientific">Mucuna pruriens</name>
    <name type="common">Velvet bean</name>
    <name type="synonym">Dolichos pruriens</name>
    <dbReference type="NCBI Taxonomy" id="157652"/>
    <lineage>
        <taxon>Eukaryota</taxon>
        <taxon>Viridiplantae</taxon>
        <taxon>Streptophyta</taxon>
        <taxon>Embryophyta</taxon>
        <taxon>Tracheophyta</taxon>
        <taxon>Spermatophyta</taxon>
        <taxon>Magnoliopsida</taxon>
        <taxon>eudicotyledons</taxon>
        <taxon>Gunneridae</taxon>
        <taxon>Pentapetalae</taxon>
        <taxon>rosids</taxon>
        <taxon>fabids</taxon>
        <taxon>Fabales</taxon>
        <taxon>Fabaceae</taxon>
        <taxon>Papilionoideae</taxon>
        <taxon>50 kb inversion clade</taxon>
        <taxon>NPAAA clade</taxon>
        <taxon>indigoferoid/millettioid clade</taxon>
        <taxon>Phaseoleae</taxon>
        <taxon>Mucuna</taxon>
    </lineage>
</organism>
<evidence type="ECO:0000259" key="1">
    <source>
        <dbReference type="Pfam" id="PF03732"/>
    </source>
</evidence>
<feature type="non-terminal residue" evidence="2">
    <location>
        <position position="1"/>
    </location>
</feature>
<feature type="domain" description="Retrotransposon gag" evidence="1">
    <location>
        <begin position="1"/>
        <end position="64"/>
    </location>
</feature>